<comment type="similarity">
    <text evidence="2">Belongs to the Toll-like receptor family.</text>
</comment>
<keyword evidence="6" id="KW-0677">Repeat</keyword>
<dbReference type="InterPro" id="IPR035897">
    <property type="entry name" value="Toll_tir_struct_dom_sf"/>
</dbReference>
<comment type="subcellular location">
    <subcellularLocation>
        <location evidence="1">Membrane</location>
        <topology evidence="1">Single-pass type I membrane protein</topology>
    </subcellularLocation>
</comment>
<evidence type="ECO:0000313" key="13">
    <source>
        <dbReference type="EMBL" id="CAC5420900.1"/>
    </source>
</evidence>
<dbReference type="Proteomes" id="UP000507470">
    <property type="component" value="Unassembled WGS sequence"/>
</dbReference>
<dbReference type="InterPro" id="IPR003591">
    <property type="entry name" value="Leu-rich_rpt_typical-subtyp"/>
</dbReference>
<evidence type="ECO:0000256" key="4">
    <source>
        <dbReference type="ARBA" id="ARBA00022692"/>
    </source>
</evidence>
<dbReference type="Gene3D" id="3.40.50.10140">
    <property type="entry name" value="Toll/interleukin-1 receptor homology (TIR) domain"/>
    <property type="match status" value="1"/>
</dbReference>
<keyword evidence="5" id="KW-0732">Signal</keyword>
<dbReference type="PROSITE" id="PS51450">
    <property type="entry name" value="LRR"/>
    <property type="match status" value="1"/>
</dbReference>
<evidence type="ECO:0000256" key="1">
    <source>
        <dbReference type="ARBA" id="ARBA00004479"/>
    </source>
</evidence>
<dbReference type="SMART" id="SM00369">
    <property type="entry name" value="LRR_TYP"/>
    <property type="match status" value="7"/>
</dbReference>
<dbReference type="Gene3D" id="3.80.10.10">
    <property type="entry name" value="Ribonuclease Inhibitor"/>
    <property type="match status" value="3"/>
</dbReference>
<feature type="domain" description="TIR" evidence="12">
    <location>
        <begin position="544"/>
        <end position="682"/>
    </location>
</feature>
<keyword evidence="3" id="KW-0433">Leucine-rich repeat</keyword>
<dbReference type="InterPro" id="IPR032675">
    <property type="entry name" value="LRR_dom_sf"/>
</dbReference>
<dbReference type="PROSITE" id="PS50104">
    <property type="entry name" value="TIR"/>
    <property type="match status" value="1"/>
</dbReference>
<dbReference type="InterPro" id="IPR000157">
    <property type="entry name" value="TIR_dom"/>
</dbReference>
<evidence type="ECO:0000256" key="3">
    <source>
        <dbReference type="ARBA" id="ARBA00022614"/>
    </source>
</evidence>
<evidence type="ECO:0000256" key="9">
    <source>
        <dbReference type="ARBA" id="ARBA00023170"/>
    </source>
</evidence>
<dbReference type="Pfam" id="PF01582">
    <property type="entry name" value="TIR"/>
    <property type="match status" value="1"/>
</dbReference>
<dbReference type="SMART" id="SM00082">
    <property type="entry name" value="LRRCT"/>
    <property type="match status" value="1"/>
</dbReference>
<keyword evidence="8 11" id="KW-0472">Membrane</keyword>
<feature type="transmembrane region" description="Helical" evidence="11">
    <location>
        <begin position="490"/>
        <end position="514"/>
    </location>
</feature>
<evidence type="ECO:0000313" key="14">
    <source>
        <dbReference type="Proteomes" id="UP000507470"/>
    </source>
</evidence>
<evidence type="ECO:0000256" key="10">
    <source>
        <dbReference type="ARBA" id="ARBA00023180"/>
    </source>
</evidence>
<evidence type="ECO:0000256" key="11">
    <source>
        <dbReference type="SAM" id="Phobius"/>
    </source>
</evidence>
<dbReference type="GO" id="GO:0007165">
    <property type="term" value="P:signal transduction"/>
    <property type="evidence" value="ECO:0007669"/>
    <property type="project" value="InterPro"/>
</dbReference>
<dbReference type="InterPro" id="IPR000483">
    <property type="entry name" value="Cys-rich_flank_reg_C"/>
</dbReference>
<evidence type="ECO:0000256" key="8">
    <source>
        <dbReference type="ARBA" id="ARBA00023136"/>
    </source>
</evidence>
<evidence type="ECO:0000256" key="5">
    <source>
        <dbReference type="ARBA" id="ARBA00022729"/>
    </source>
</evidence>
<dbReference type="SUPFAM" id="SSF52047">
    <property type="entry name" value="RNI-like"/>
    <property type="match status" value="1"/>
</dbReference>
<sequence length="694" mass="80817">MMTVVRADTYHECGKFCKCLLTFKGFRRAICNGSYIPKLPVSVDQIEIRNSNMNDIERFDLTNITLPSLRELILSGNSIHYIHQEAFVNLTGLTVLTIDNETSLSVQVLKQALQKLSSKSIKKLQFTNNNWDYIPNDMFDSFMNRKIKTVYLTGNQFSYINGSAFRFFTLCQNLHLENNKLTKIHFWKMQRLKKLRLTGNRLAKIPNFCGIDGSMFPRLVSLSLSYNNIGNIDKTSFNCLPKLEDLHLKSISIVELKNNIFSRLNKLEHVSLQMIITLKRIEDFAFNSTSIKRILMQNCKFRFDLIERFNPATIFKFCPNVNYVNLGINNLPNIPNILHSMFIPLDNLESLKLYSTNLVDLPWNWLTNLRKLRELNLQDNSFHNLHLSSEIVSNITSLKSLDLSSNLITIMNKTSIPSILLNKLEQINLGSNPFSCTCDQKWFLEWIKQTKVKIVGYPYRYKCAYPKELEGQYLKSYYPTDDVCKPWNPLYTMAIVLSLFGVSILAIIICIWVCQNNMKNTIYILRVMYNHKQGHVAFDELFNYEYHAFVVYCDADREWVHNVFLRKMENEEGIKLCIHQRDFDIGKNVTGNIDKYLEKSWKVVVVMSNNFAKSEWCQWEVDVVQERRRRLGKDAFLLIMLKTIDSKHMTSQLRTLLESTPHIRYQTGVGEDLFWRAAVKSLQKPLGHPPVAVL</sequence>
<evidence type="ECO:0000256" key="7">
    <source>
        <dbReference type="ARBA" id="ARBA00022989"/>
    </source>
</evidence>
<evidence type="ECO:0000256" key="2">
    <source>
        <dbReference type="ARBA" id="ARBA00009634"/>
    </source>
</evidence>
<proteinExistence type="inferred from homology"/>
<dbReference type="GO" id="GO:0038023">
    <property type="term" value="F:signaling receptor activity"/>
    <property type="evidence" value="ECO:0007669"/>
    <property type="project" value="TreeGrafter"/>
</dbReference>
<dbReference type="Pfam" id="PF13855">
    <property type="entry name" value="LRR_8"/>
    <property type="match status" value="2"/>
</dbReference>
<dbReference type="PANTHER" id="PTHR24365">
    <property type="entry name" value="TOLL-LIKE RECEPTOR"/>
    <property type="match status" value="1"/>
</dbReference>
<protein>
    <recommendedName>
        <fullName evidence="12">TIR domain-containing protein</fullName>
    </recommendedName>
</protein>
<organism evidence="13 14">
    <name type="scientific">Mytilus coruscus</name>
    <name type="common">Sea mussel</name>
    <dbReference type="NCBI Taxonomy" id="42192"/>
    <lineage>
        <taxon>Eukaryota</taxon>
        <taxon>Metazoa</taxon>
        <taxon>Spiralia</taxon>
        <taxon>Lophotrochozoa</taxon>
        <taxon>Mollusca</taxon>
        <taxon>Bivalvia</taxon>
        <taxon>Autobranchia</taxon>
        <taxon>Pteriomorphia</taxon>
        <taxon>Mytilida</taxon>
        <taxon>Mytiloidea</taxon>
        <taxon>Mytilidae</taxon>
        <taxon>Mytilinae</taxon>
        <taxon>Mytilus</taxon>
    </lineage>
</organism>
<dbReference type="SMART" id="SM00255">
    <property type="entry name" value="TIR"/>
    <property type="match status" value="1"/>
</dbReference>
<keyword evidence="9" id="KW-0675">Receptor</keyword>
<reference evidence="13 14" key="1">
    <citation type="submission" date="2020-06" db="EMBL/GenBank/DDBJ databases">
        <authorList>
            <person name="Li R."/>
            <person name="Bekaert M."/>
        </authorList>
    </citation>
    <scope>NUCLEOTIDE SEQUENCE [LARGE SCALE GENOMIC DNA]</scope>
    <source>
        <strain evidence="14">wild</strain>
    </source>
</reference>
<accession>A0A6J8EK13</accession>
<dbReference type="GO" id="GO:0005886">
    <property type="term" value="C:plasma membrane"/>
    <property type="evidence" value="ECO:0007669"/>
    <property type="project" value="TreeGrafter"/>
</dbReference>
<dbReference type="PANTHER" id="PTHR24365:SF530">
    <property type="entry name" value="MSTPROX-RELATED"/>
    <property type="match status" value="1"/>
</dbReference>
<keyword evidence="10" id="KW-0325">Glycoprotein</keyword>
<evidence type="ECO:0000256" key="6">
    <source>
        <dbReference type="ARBA" id="ARBA00022737"/>
    </source>
</evidence>
<dbReference type="AlphaFoldDB" id="A0A6J8EK13"/>
<dbReference type="InterPro" id="IPR001611">
    <property type="entry name" value="Leu-rich_rpt"/>
</dbReference>
<dbReference type="EMBL" id="CACVKT020009193">
    <property type="protein sequence ID" value="CAC5420900.1"/>
    <property type="molecule type" value="Genomic_DNA"/>
</dbReference>
<keyword evidence="4 11" id="KW-0812">Transmembrane</keyword>
<keyword evidence="14" id="KW-1185">Reference proteome</keyword>
<name>A0A6J8EK13_MYTCO</name>
<gene>
    <name evidence="13" type="ORF">MCOR_53079</name>
</gene>
<evidence type="ECO:0000259" key="12">
    <source>
        <dbReference type="PROSITE" id="PS50104"/>
    </source>
</evidence>
<dbReference type="OrthoDB" id="6134202at2759"/>
<keyword evidence="7 11" id="KW-1133">Transmembrane helix</keyword>
<dbReference type="SUPFAM" id="SSF52200">
    <property type="entry name" value="Toll/Interleukin receptor TIR domain"/>
    <property type="match status" value="1"/>
</dbReference>